<evidence type="ECO:0000256" key="7">
    <source>
        <dbReference type="ARBA" id="ARBA00022801"/>
    </source>
</evidence>
<evidence type="ECO:0000313" key="16">
    <source>
        <dbReference type="Proteomes" id="UP000654993"/>
    </source>
</evidence>
<evidence type="ECO:0000256" key="6">
    <source>
        <dbReference type="ARBA" id="ARBA00022723"/>
    </source>
</evidence>
<dbReference type="CDD" id="cd06161">
    <property type="entry name" value="S2P-M50_SpoIVFB"/>
    <property type="match status" value="1"/>
</dbReference>
<feature type="transmembrane region" description="Helical" evidence="13">
    <location>
        <begin position="155"/>
        <end position="179"/>
    </location>
</feature>
<dbReference type="GO" id="GO:0006508">
    <property type="term" value="P:proteolysis"/>
    <property type="evidence" value="ECO:0007669"/>
    <property type="project" value="UniProtKB-KW"/>
</dbReference>
<keyword evidence="16" id="KW-1185">Reference proteome</keyword>
<keyword evidence="9 13" id="KW-1133">Transmembrane helix</keyword>
<comment type="caution">
    <text evidence="15">The sequence shown here is derived from an EMBL/GenBank/DDBJ whole genome shotgun (WGS) entry which is preliminary data.</text>
</comment>
<organism evidence="15 16">
    <name type="scientific">Insulibacter thermoxylanivorax</name>
    <dbReference type="NCBI Taxonomy" id="2749268"/>
    <lineage>
        <taxon>Bacteria</taxon>
        <taxon>Bacillati</taxon>
        <taxon>Bacillota</taxon>
        <taxon>Bacilli</taxon>
        <taxon>Bacillales</taxon>
        <taxon>Paenibacillaceae</taxon>
        <taxon>Insulibacter</taxon>
    </lineage>
</organism>
<dbReference type="GO" id="GO:0046872">
    <property type="term" value="F:metal ion binding"/>
    <property type="evidence" value="ECO:0007669"/>
    <property type="project" value="UniProtKB-KW"/>
</dbReference>
<reference evidence="15" key="1">
    <citation type="submission" date="2020-08" db="EMBL/GenBank/DDBJ databases">
        <authorList>
            <person name="Uke A."/>
            <person name="Chhe C."/>
            <person name="Baramee S."/>
            <person name="Kosugi A."/>
        </authorList>
    </citation>
    <scope>NUCLEOTIDE SEQUENCE</scope>
    <source>
        <strain evidence="15">DA-C8</strain>
    </source>
</reference>
<evidence type="ECO:0000256" key="3">
    <source>
        <dbReference type="ARBA" id="ARBA00007931"/>
    </source>
</evidence>
<evidence type="ECO:0000256" key="2">
    <source>
        <dbReference type="ARBA" id="ARBA00004141"/>
    </source>
</evidence>
<dbReference type="AlphaFoldDB" id="A0A916VGV4"/>
<evidence type="ECO:0000256" key="11">
    <source>
        <dbReference type="ARBA" id="ARBA00023136"/>
    </source>
</evidence>
<evidence type="ECO:0000256" key="4">
    <source>
        <dbReference type="ARBA" id="ARBA00022670"/>
    </source>
</evidence>
<evidence type="ECO:0000256" key="10">
    <source>
        <dbReference type="ARBA" id="ARBA00023049"/>
    </source>
</evidence>
<keyword evidence="11 13" id="KW-0472">Membrane</keyword>
<dbReference type="PANTHER" id="PTHR39188">
    <property type="entry name" value="MEMBRANE-ASSOCIATED ZINC METALLOPROTEASE M50B"/>
    <property type="match status" value="1"/>
</dbReference>
<dbReference type="PROSITE" id="PS51371">
    <property type="entry name" value="CBS"/>
    <property type="match status" value="1"/>
</dbReference>
<feature type="transmembrane region" description="Helical" evidence="13">
    <location>
        <begin position="14"/>
        <end position="40"/>
    </location>
</feature>
<feature type="transmembrane region" description="Helical" evidence="13">
    <location>
        <begin position="113"/>
        <end position="134"/>
    </location>
</feature>
<keyword evidence="8" id="KW-0862">Zinc</keyword>
<keyword evidence="10" id="KW-0482">Metalloprotease</keyword>
<evidence type="ECO:0000259" key="14">
    <source>
        <dbReference type="PROSITE" id="PS51371"/>
    </source>
</evidence>
<dbReference type="GO" id="GO:0008237">
    <property type="term" value="F:metallopeptidase activity"/>
    <property type="evidence" value="ECO:0007669"/>
    <property type="project" value="UniProtKB-KW"/>
</dbReference>
<comment type="similarity">
    <text evidence="3">Belongs to the peptidase M50B family.</text>
</comment>
<evidence type="ECO:0000256" key="9">
    <source>
        <dbReference type="ARBA" id="ARBA00022989"/>
    </source>
</evidence>
<dbReference type="InterPro" id="IPR000644">
    <property type="entry name" value="CBS_dom"/>
</dbReference>
<dbReference type="GO" id="GO:0016020">
    <property type="term" value="C:membrane"/>
    <property type="evidence" value="ECO:0007669"/>
    <property type="project" value="UniProtKB-SubCell"/>
</dbReference>
<keyword evidence="5 13" id="KW-0812">Transmembrane</keyword>
<sequence>MIRLFGIPVRIHPLMWMIFAASLMTGYILEIIVLFGVVFIHELGHAAAARSLQWRVRAIRLLPFGGVAEVEEHGSVPAWQDVIVTLAGPLQHVWMIAFALICERLGLWGEAWTGYFIHVNMMIGLFNLLPILPLDGGKLLQTLLSLWMPYYQTLHISHVISLLCGSLMIAVSLGIWHAYGIDLNLLMIGIFLFISNWMDYRNISYIFLRFLMGREQRMRGKLSGGMTAHPILVTPGHTVSQVVRMLKREQYHVIYICNEEGKIKQTLPEQRVIQAFLMRNH</sequence>
<name>A0A916VGV4_9BACL</name>
<keyword evidence="12" id="KW-0129">CBS domain</keyword>
<feature type="transmembrane region" description="Helical" evidence="13">
    <location>
        <begin position="185"/>
        <end position="211"/>
    </location>
</feature>
<evidence type="ECO:0000256" key="13">
    <source>
        <dbReference type="SAM" id="Phobius"/>
    </source>
</evidence>
<reference evidence="15" key="2">
    <citation type="journal article" date="2021" name="Data Brief">
        <title>Draft genome sequence data of the facultative, thermophilic, xylanolytic bacterium Paenibacillus sp. strain DA-C8.</title>
        <authorList>
            <person name="Chhe C."/>
            <person name="Uke A."/>
            <person name="Baramee S."/>
            <person name="Ungkulpasvich U."/>
            <person name="Tachaapaikoon C."/>
            <person name="Pason P."/>
            <person name="Waeonukul R."/>
            <person name="Ratanakhanokchai K."/>
            <person name="Kosugi A."/>
        </authorList>
    </citation>
    <scope>NUCLEOTIDE SEQUENCE</scope>
    <source>
        <strain evidence="15">DA-C8</strain>
    </source>
</reference>
<evidence type="ECO:0000313" key="15">
    <source>
        <dbReference type="EMBL" id="GFR39109.1"/>
    </source>
</evidence>
<comment type="subcellular location">
    <subcellularLocation>
        <location evidence="2">Membrane</location>
        <topology evidence="2">Multi-pass membrane protein</topology>
    </subcellularLocation>
</comment>
<comment type="cofactor">
    <cofactor evidence="1">
        <name>Zn(2+)</name>
        <dbReference type="ChEBI" id="CHEBI:29105"/>
    </cofactor>
</comment>
<dbReference type="InterPro" id="IPR008915">
    <property type="entry name" value="Peptidase_M50"/>
</dbReference>
<feature type="domain" description="CBS" evidence="14">
    <location>
        <begin position="226"/>
        <end position="281"/>
    </location>
</feature>
<dbReference type="InterPro" id="IPR046342">
    <property type="entry name" value="CBS_dom_sf"/>
</dbReference>
<proteinExistence type="inferred from homology"/>
<gene>
    <name evidence="15" type="primary">spoIVFB</name>
    <name evidence="15" type="ORF">PRECH8_24050</name>
</gene>
<evidence type="ECO:0000256" key="1">
    <source>
        <dbReference type="ARBA" id="ARBA00001947"/>
    </source>
</evidence>
<dbReference type="PANTHER" id="PTHR39188:SF3">
    <property type="entry name" value="STAGE IV SPORULATION PROTEIN FB"/>
    <property type="match status" value="1"/>
</dbReference>
<evidence type="ECO:0000256" key="12">
    <source>
        <dbReference type="PROSITE-ProRule" id="PRU00703"/>
    </source>
</evidence>
<keyword evidence="6" id="KW-0479">Metal-binding</keyword>
<evidence type="ECO:0000256" key="8">
    <source>
        <dbReference type="ARBA" id="ARBA00022833"/>
    </source>
</evidence>
<dbReference type="Proteomes" id="UP000654993">
    <property type="component" value="Unassembled WGS sequence"/>
</dbReference>
<evidence type="ECO:0000256" key="5">
    <source>
        <dbReference type="ARBA" id="ARBA00022692"/>
    </source>
</evidence>
<dbReference type="EMBL" id="BMAQ01000033">
    <property type="protein sequence ID" value="GFR39109.1"/>
    <property type="molecule type" value="Genomic_DNA"/>
</dbReference>
<dbReference type="SUPFAM" id="SSF54631">
    <property type="entry name" value="CBS-domain pair"/>
    <property type="match status" value="1"/>
</dbReference>
<keyword evidence="7" id="KW-0378">Hydrolase</keyword>
<accession>A0A916VGV4</accession>
<keyword evidence="4" id="KW-0645">Protease</keyword>
<protein>
    <submittedName>
        <fullName evidence="15">Stage IV sporulation protein FB</fullName>
    </submittedName>
</protein>
<dbReference type="Pfam" id="PF02163">
    <property type="entry name" value="Peptidase_M50"/>
    <property type="match status" value="2"/>
</dbReference>
<dbReference type="RefSeq" id="WP_242457561.1">
    <property type="nucleotide sequence ID" value="NZ_BMAQ01000033.1"/>
</dbReference>